<evidence type="ECO:0000313" key="3">
    <source>
        <dbReference type="Proteomes" id="UP001221328"/>
    </source>
</evidence>
<reference evidence="2 3" key="1">
    <citation type="journal article" date="2015" name="Int. J. Syst. Evol. Microbiol.">
        <title>Streptomyces gilvifuscus sp. nov., an actinomycete that produces antibacterial compounds isolated from soil.</title>
        <authorList>
            <person name="Nguyen T.M."/>
            <person name="Kim J."/>
        </authorList>
    </citation>
    <scope>NUCLEOTIDE SEQUENCE [LARGE SCALE GENOMIC DNA]</scope>
    <source>
        <strain evidence="2 3">T113</strain>
    </source>
</reference>
<name>A0ABT5FYG5_9ACTN</name>
<gene>
    <name evidence="2" type="ORF">PO587_23805</name>
</gene>
<dbReference type="RefSeq" id="WP_272176587.1">
    <property type="nucleotide sequence ID" value="NZ_JAQOSK010000009.1"/>
</dbReference>
<sequence length="132" mass="13877">MKSKFRMAAMLSGVVMATLPLASTASASDYEGDIAKAGNPAPDASQVCVSTPNTTACFQAEGDFLYVKDLKADGNGVSNDWHLSNGSTRRGQCGSTLGAGKWGYCDKDFPEGVKITFGAYYGGTYYSKTVTT</sequence>
<keyword evidence="3" id="KW-1185">Reference proteome</keyword>
<feature type="chain" id="PRO_5045486009" description="Secreted protein" evidence="1">
    <location>
        <begin position="28"/>
        <end position="132"/>
    </location>
</feature>
<evidence type="ECO:0008006" key="4">
    <source>
        <dbReference type="Google" id="ProtNLM"/>
    </source>
</evidence>
<accession>A0ABT5FYG5</accession>
<keyword evidence="1" id="KW-0732">Signal</keyword>
<evidence type="ECO:0000313" key="2">
    <source>
        <dbReference type="EMBL" id="MDC2957490.1"/>
    </source>
</evidence>
<dbReference type="EMBL" id="JAQOSK010000009">
    <property type="protein sequence ID" value="MDC2957490.1"/>
    <property type="molecule type" value="Genomic_DNA"/>
</dbReference>
<protein>
    <recommendedName>
        <fullName evidence="4">Secreted protein</fullName>
    </recommendedName>
</protein>
<dbReference type="Proteomes" id="UP001221328">
    <property type="component" value="Unassembled WGS sequence"/>
</dbReference>
<comment type="caution">
    <text evidence="2">The sequence shown here is derived from an EMBL/GenBank/DDBJ whole genome shotgun (WGS) entry which is preliminary data.</text>
</comment>
<evidence type="ECO:0000256" key="1">
    <source>
        <dbReference type="SAM" id="SignalP"/>
    </source>
</evidence>
<feature type="signal peptide" evidence="1">
    <location>
        <begin position="1"/>
        <end position="27"/>
    </location>
</feature>
<proteinExistence type="predicted"/>
<organism evidence="2 3">
    <name type="scientific">Streptomyces gilvifuscus</name>
    <dbReference type="NCBI Taxonomy" id="1550617"/>
    <lineage>
        <taxon>Bacteria</taxon>
        <taxon>Bacillati</taxon>
        <taxon>Actinomycetota</taxon>
        <taxon>Actinomycetes</taxon>
        <taxon>Kitasatosporales</taxon>
        <taxon>Streptomycetaceae</taxon>
        <taxon>Streptomyces</taxon>
    </lineage>
</organism>